<gene>
    <name evidence="1" type="ORF">TDIB3V08_LOCUS13587</name>
</gene>
<reference evidence="1" key="1">
    <citation type="submission" date="2020-11" db="EMBL/GenBank/DDBJ databases">
        <authorList>
            <person name="Tran Van P."/>
        </authorList>
    </citation>
    <scope>NUCLEOTIDE SEQUENCE</scope>
</reference>
<accession>A0A7R8VYT4</accession>
<dbReference type="EMBL" id="OA602222">
    <property type="protein sequence ID" value="CAD7207439.1"/>
    <property type="molecule type" value="Genomic_DNA"/>
</dbReference>
<protein>
    <submittedName>
        <fullName evidence="1">Uncharacterized protein</fullName>
    </submittedName>
</protein>
<proteinExistence type="predicted"/>
<sequence>MTELTSMYSYLKIMSEGNNKVTGFPGAEYHHPRPLSETYMIPPSIPRPVMDNYQVPPAARPFNPLSSSPQDTELEGYMEMRPPVVELNTTCALANYTTEVGNKNY</sequence>
<organism evidence="1">
    <name type="scientific">Timema douglasi</name>
    <name type="common">Walking stick</name>
    <dbReference type="NCBI Taxonomy" id="61478"/>
    <lineage>
        <taxon>Eukaryota</taxon>
        <taxon>Metazoa</taxon>
        <taxon>Ecdysozoa</taxon>
        <taxon>Arthropoda</taxon>
        <taxon>Hexapoda</taxon>
        <taxon>Insecta</taxon>
        <taxon>Pterygota</taxon>
        <taxon>Neoptera</taxon>
        <taxon>Polyneoptera</taxon>
        <taxon>Phasmatodea</taxon>
        <taxon>Timematodea</taxon>
        <taxon>Timematoidea</taxon>
        <taxon>Timematidae</taxon>
        <taxon>Timema</taxon>
    </lineage>
</organism>
<dbReference type="AlphaFoldDB" id="A0A7R8VYT4"/>
<evidence type="ECO:0000313" key="1">
    <source>
        <dbReference type="EMBL" id="CAD7207439.1"/>
    </source>
</evidence>
<name>A0A7R8VYT4_TIMDO</name>